<dbReference type="HOGENOM" id="CLU_2320103_0_0_1"/>
<comment type="caution">
    <text evidence="2">The sequence shown here is derived from an EMBL/GenBank/DDBJ whole genome shotgun (WGS) entry which is preliminary data.</text>
</comment>
<evidence type="ECO:0000313" key="3">
    <source>
        <dbReference type="Proteomes" id="UP000019478"/>
    </source>
</evidence>
<dbReference type="GeneID" id="19165665"/>
<proteinExistence type="predicted"/>
<sequence>MLRRFIQAEDSLDHLHLGKLDSGPKQRREARLISILDNIMALFEPAASTEGTPVGPDTNFDNDPDADELDGYQAQRHLQEHDLGMCATRRGSNIEADEI</sequence>
<dbReference type="RefSeq" id="XP_007729865.1">
    <property type="nucleotide sequence ID" value="XM_007731675.1"/>
</dbReference>
<name>W9YTI8_9EURO</name>
<dbReference type="EMBL" id="AMGY01000001">
    <property type="protein sequence ID" value="EXJ92975.1"/>
    <property type="molecule type" value="Genomic_DNA"/>
</dbReference>
<organism evidence="2 3">
    <name type="scientific">Capronia epimyces CBS 606.96</name>
    <dbReference type="NCBI Taxonomy" id="1182542"/>
    <lineage>
        <taxon>Eukaryota</taxon>
        <taxon>Fungi</taxon>
        <taxon>Dikarya</taxon>
        <taxon>Ascomycota</taxon>
        <taxon>Pezizomycotina</taxon>
        <taxon>Eurotiomycetes</taxon>
        <taxon>Chaetothyriomycetidae</taxon>
        <taxon>Chaetothyriales</taxon>
        <taxon>Herpotrichiellaceae</taxon>
        <taxon>Capronia</taxon>
    </lineage>
</organism>
<dbReference type="Proteomes" id="UP000019478">
    <property type="component" value="Unassembled WGS sequence"/>
</dbReference>
<accession>W9YTI8</accession>
<protein>
    <submittedName>
        <fullName evidence="2">Uncharacterized protein</fullName>
    </submittedName>
</protein>
<keyword evidence="3" id="KW-1185">Reference proteome</keyword>
<dbReference type="AlphaFoldDB" id="W9YTI8"/>
<gene>
    <name evidence="2" type="ORF">A1O3_01531</name>
</gene>
<evidence type="ECO:0000256" key="1">
    <source>
        <dbReference type="SAM" id="MobiDB-lite"/>
    </source>
</evidence>
<evidence type="ECO:0000313" key="2">
    <source>
        <dbReference type="EMBL" id="EXJ92975.1"/>
    </source>
</evidence>
<feature type="region of interest" description="Disordered" evidence="1">
    <location>
        <begin position="47"/>
        <end position="67"/>
    </location>
</feature>
<reference evidence="2 3" key="1">
    <citation type="submission" date="2013-03" db="EMBL/GenBank/DDBJ databases">
        <title>The Genome Sequence of Capronia epimyces CBS 606.96.</title>
        <authorList>
            <consortium name="The Broad Institute Genomics Platform"/>
            <person name="Cuomo C."/>
            <person name="de Hoog S."/>
            <person name="Gorbushina A."/>
            <person name="Walker B."/>
            <person name="Young S.K."/>
            <person name="Zeng Q."/>
            <person name="Gargeya S."/>
            <person name="Fitzgerald M."/>
            <person name="Haas B."/>
            <person name="Abouelleil A."/>
            <person name="Allen A.W."/>
            <person name="Alvarado L."/>
            <person name="Arachchi H.M."/>
            <person name="Berlin A.M."/>
            <person name="Chapman S.B."/>
            <person name="Gainer-Dewar J."/>
            <person name="Goldberg J."/>
            <person name="Griggs A."/>
            <person name="Gujja S."/>
            <person name="Hansen M."/>
            <person name="Howarth C."/>
            <person name="Imamovic A."/>
            <person name="Ireland A."/>
            <person name="Larimer J."/>
            <person name="McCowan C."/>
            <person name="Murphy C."/>
            <person name="Pearson M."/>
            <person name="Poon T.W."/>
            <person name="Priest M."/>
            <person name="Roberts A."/>
            <person name="Saif S."/>
            <person name="Shea T."/>
            <person name="Sisk P."/>
            <person name="Sykes S."/>
            <person name="Wortman J."/>
            <person name="Nusbaum C."/>
            <person name="Birren B."/>
        </authorList>
    </citation>
    <scope>NUCLEOTIDE SEQUENCE [LARGE SCALE GENOMIC DNA]</scope>
    <source>
        <strain evidence="2 3">CBS 606.96</strain>
    </source>
</reference>